<keyword evidence="3 8" id="KW-0812">Transmembrane</keyword>
<evidence type="ECO:0000256" key="2">
    <source>
        <dbReference type="ARBA" id="ARBA00007727"/>
    </source>
</evidence>
<dbReference type="Pfam" id="PF14416">
    <property type="entry name" value="PMR5N"/>
    <property type="match status" value="1"/>
</dbReference>
<feature type="compositionally biased region" description="Low complexity" evidence="7">
    <location>
        <begin position="56"/>
        <end position="72"/>
    </location>
</feature>
<keyword evidence="4" id="KW-0735">Signal-anchor</keyword>
<protein>
    <submittedName>
        <fullName evidence="11">Uncharacterized protein</fullName>
    </submittedName>
</protein>
<proteinExistence type="inferred from homology"/>
<dbReference type="InterPro" id="IPR029962">
    <property type="entry name" value="TBL"/>
</dbReference>
<keyword evidence="6 8" id="KW-0472">Membrane</keyword>
<evidence type="ECO:0000259" key="9">
    <source>
        <dbReference type="Pfam" id="PF13839"/>
    </source>
</evidence>
<evidence type="ECO:0000313" key="11">
    <source>
        <dbReference type="EMBL" id="KAE8023436.1"/>
    </source>
</evidence>
<dbReference type="PANTHER" id="PTHR32285">
    <property type="entry name" value="PROTEIN TRICHOME BIREFRINGENCE-LIKE 9-RELATED"/>
    <property type="match status" value="1"/>
</dbReference>
<dbReference type="InterPro" id="IPR026057">
    <property type="entry name" value="TBL_C"/>
</dbReference>
<sequence length="443" mass="50106">MKSMGVGAASPFKDQLHSLTKKLLPWTIYAIFPLAIFRLYFYPLQLPPSSTDQLPSTSSTIITSSASPTHISSSKEQERTEDTPCDYTIGKWVHDKSGPLYNGTTCGAIKDGQNCISHGRPDLDYLHWRWKPKECGLPRFEPNTFLQLISNKHIAFVGDSMARNQLESLLCMLATASVPNLVYHSEENKFRRWNFPSHNANLSVYWSPFLVKGIEKSHQGANYNKLYLDRVDERWASELNHIDMIVFSIGHWFLHPAVYFEGDSVLGCHYCPGLNHTEIGFYDVLRKSLRTTLKTITERRGSKSNGNGIDVIVTTFSPSHFEGDWDQAGACPKKKPYSEGEKQLEGMDAEMRKIAVEEVEATKENAKHFAGFRVEALDVTKLSLMRADGHPGPYMHPFPFANGVAERVQNDCVHWCLPGPVDTWNEILLQVLKKWEGPSKRGE</sequence>
<feature type="domain" description="Trichome birefringence-like C-terminal" evidence="9">
    <location>
        <begin position="137"/>
        <end position="430"/>
    </location>
</feature>
<accession>A0A5N6R0Z8</accession>
<evidence type="ECO:0000256" key="3">
    <source>
        <dbReference type="ARBA" id="ARBA00022692"/>
    </source>
</evidence>
<keyword evidence="5 8" id="KW-1133">Transmembrane helix</keyword>
<comment type="subcellular location">
    <subcellularLocation>
        <location evidence="1">Membrane</location>
        <topology evidence="1">Single-pass membrane protein</topology>
    </subcellularLocation>
</comment>
<dbReference type="Proteomes" id="UP000327013">
    <property type="component" value="Chromosome 3"/>
</dbReference>
<evidence type="ECO:0000256" key="7">
    <source>
        <dbReference type="SAM" id="MobiDB-lite"/>
    </source>
</evidence>
<keyword evidence="12" id="KW-1185">Reference proteome</keyword>
<evidence type="ECO:0000256" key="4">
    <source>
        <dbReference type="ARBA" id="ARBA00022968"/>
    </source>
</evidence>
<reference evidence="11 12" key="1">
    <citation type="submission" date="2019-06" db="EMBL/GenBank/DDBJ databases">
        <title>A chromosomal-level reference genome of Carpinus fangiana (Coryloideae, Betulaceae).</title>
        <authorList>
            <person name="Yang X."/>
            <person name="Wang Z."/>
            <person name="Zhang L."/>
            <person name="Hao G."/>
            <person name="Liu J."/>
            <person name="Yang Y."/>
        </authorList>
    </citation>
    <scope>NUCLEOTIDE SEQUENCE [LARGE SCALE GENOMIC DNA]</scope>
    <source>
        <strain evidence="11">Cfa_2016G</strain>
        <tissue evidence="11">Leaf</tissue>
    </source>
</reference>
<evidence type="ECO:0000256" key="5">
    <source>
        <dbReference type="ARBA" id="ARBA00022989"/>
    </source>
</evidence>
<feature type="transmembrane region" description="Helical" evidence="8">
    <location>
        <begin position="23"/>
        <end position="41"/>
    </location>
</feature>
<gene>
    <name evidence="11" type="ORF">FH972_009128</name>
</gene>
<dbReference type="AlphaFoldDB" id="A0A5N6R0Z8"/>
<dbReference type="GO" id="GO:0016413">
    <property type="term" value="F:O-acetyltransferase activity"/>
    <property type="evidence" value="ECO:0007669"/>
    <property type="project" value="InterPro"/>
</dbReference>
<comment type="similarity">
    <text evidence="2">Belongs to the PC-esterase family. TBL subfamily.</text>
</comment>
<evidence type="ECO:0000256" key="6">
    <source>
        <dbReference type="ARBA" id="ARBA00023136"/>
    </source>
</evidence>
<dbReference type="InterPro" id="IPR025846">
    <property type="entry name" value="TBL_N"/>
</dbReference>
<evidence type="ECO:0000313" key="12">
    <source>
        <dbReference type="Proteomes" id="UP000327013"/>
    </source>
</evidence>
<dbReference type="OrthoDB" id="630188at2759"/>
<feature type="domain" description="Trichome birefringence-like N-terminal" evidence="10">
    <location>
        <begin position="84"/>
        <end position="135"/>
    </location>
</feature>
<evidence type="ECO:0000256" key="1">
    <source>
        <dbReference type="ARBA" id="ARBA00004167"/>
    </source>
</evidence>
<evidence type="ECO:0000259" key="10">
    <source>
        <dbReference type="Pfam" id="PF14416"/>
    </source>
</evidence>
<dbReference type="EMBL" id="CM017323">
    <property type="protein sequence ID" value="KAE8023436.1"/>
    <property type="molecule type" value="Genomic_DNA"/>
</dbReference>
<organism evidence="11 12">
    <name type="scientific">Carpinus fangiana</name>
    <dbReference type="NCBI Taxonomy" id="176857"/>
    <lineage>
        <taxon>Eukaryota</taxon>
        <taxon>Viridiplantae</taxon>
        <taxon>Streptophyta</taxon>
        <taxon>Embryophyta</taxon>
        <taxon>Tracheophyta</taxon>
        <taxon>Spermatophyta</taxon>
        <taxon>Magnoliopsida</taxon>
        <taxon>eudicotyledons</taxon>
        <taxon>Gunneridae</taxon>
        <taxon>Pentapetalae</taxon>
        <taxon>rosids</taxon>
        <taxon>fabids</taxon>
        <taxon>Fagales</taxon>
        <taxon>Betulaceae</taxon>
        <taxon>Carpinus</taxon>
    </lineage>
</organism>
<evidence type="ECO:0000256" key="8">
    <source>
        <dbReference type="SAM" id="Phobius"/>
    </source>
</evidence>
<feature type="region of interest" description="Disordered" evidence="7">
    <location>
        <begin position="53"/>
        <end position="80"/>
    </location>
</feature>
<dbReference type="GO" id="GO:0016020">
    <property type="term" value="C:membrane"/>
    <property type="evidence" value="ECO:0007669"/>
    <property type="project" value="UniProtKB-SubCell"/>
</dbReference>
<dbReference type="PANTHER" id="PTHR32285:SF57">
    <property type="entry name" value="XYLOGLUCAN O-ACETYLTRANSFERASE 1"/>
    <property type="match status" value="1"/>
</dbReference>
<dbReference type="Pfam" id="PF13839">
    <property type="entry name" value="PC-Esterase"/>
    <property type="match status" value="1"/>
</dbReference>
<name>A0A5N6R0Z8_9ROSI</name>
<dbReference type="GO" id="GO:0005794">
    <property type="term" value="C:Golgi apparatus"/>
    <property type="evidence" value="ECO:0007669"/>
    <property type="project" value="TreeGrafter"/>
</dbReference>